<dbReference type="Proteomes" id="UP001055712">
    <property type="component" value="Unassembled WGS sequence"/>
</dbReference>
<evidence type="ECO:0000313" key="2">
    <source>
        <dbReference type="EMBL" id="KAI3428062.1"/>
    </source>
</evidence>
<proteinExistence type="predicted"/>
<sequence>MGKNKAKNRRAATGPDKAKERNQQMQSGSQTSGSTNMHKSLEEVITAVEKQLNPTRASECTTATHLLSAACGYIIAQGQLMHDGLCYDKMYQMIEILFHFSVIQLWTAGINVDLMKFLPVVLPHQNLCWAASGEWTENLPVA</sequence>
<organism evidence="2 3">
    <name type="scientific">Chlorella vulgaris</name>
    <name type="common">Green alga</name>
    <dbReference type="NCBI Taxonomy" id="3077"/>
    <lineage>
        <taxon>Eukaryota</taxon>
        <taxon>Viridiplantae</taxon>
        <taxon>Chlorophyta</taxon>
        <taxon>core chlorophytes</taxon>
        <taxon>Trebouxiophyceae</taxon>
        <taxon>Chlorellales</taxon>
        <taxon>Chlorellaceae</taxon>
        <taxon>Chlorella clade</taxon>
        <taxon>Chlorella</taxon>
    </lineage>
</organism>
<gene>
    <name evidence="2" type="ORF">D9Q98_006446</name>
</gene>
<evidence type="ECO:0000313" key="3">
    <source>
        <dbReference type="Proteomes" id="UP001055712"/>
    </source>
</evidence>
<keyword evidence="3" id="KW-1185">Reference proteome</keyword>
<accession>A0A9D4TKL4</accession>
<dbReference type="EMBL" id="SIDB01000009">
    <property type="protein sequence ID" value="KAI3428062.1"/>
    <property type="molecule type" value="Genomic_DNA"/>
</dbReference>
<feature type="compositionally biased region" description="Basic residues" evidence="1">
    <location>
        <begin position="1"/>
        <end position="10"/>
    </location>
</feature>
<name>A0A9D4TKL4_CHLVU</name>
<protein>
    <submittedName>
        <fullName evidence="2">Uncharacterized protein</fullName>
    </submittedName>
</protein>
<reference evidence="2" key="1">
    <citation type="journal article" date="2019" name="Plant J.">
        <title>Chlorella vulgaris genome assembly and annotation reveals the molecular basis for metabolic acclimation to high light conditions.</title>
        <authorList>
            <person name="Cecchin M."/>
            <person name="Marcolungo L."/>
            <person name="Rossato M."/>
            <person name="Girolomoni L."/>
            <person name="Cosentino E."/>
            <person name="Cuine S."/>
            <person name="Li-Beisson Y."/>
            <person name="Delledonne M."/>
            <person name="Ballottari M."/>
        </authorList>
    </citation>
    <scope>NUCLEOTIDE SEQUENCE</scope>
    <source>
        <strain evidence="2">211/11P</strain>
    </source>
</reference>
<reference evidence="2" key="2">
    <citation type="submission" date="2020-11" db="EMBL/GenBank/DDBJ databases">
        <authorList>
            <person name="Cecchin M."/>
            <person name="Marcolungo L."/>
            <person name="Rossato M."/>
            <person name="Girolomoni L."/>
            <person name="Cosentino E."/>
            <person name="Cuine S."/>
            <person name="Li-Beisson Y."/>
            <person name="Delledonne M."/>
            <person name="Ballottari M."/>
        </authorList>
    </citation>
    <scope>NUCLEOTIDE SEQUENCE</scope>
    <source>
        <strain evidence="2">211/11P</strain>
        <tissue evidence="2">Whole cell</tissue>
    </source>
</reference>
<dbReference type="AlphaFoldDB" id="A0A9D4TKL4"/>
<feature type="compositionally biased region" description="Low complexity" evidence="1">
    <location>
        <begin position="23"/>
        <end position="37"/>
    </location>
</feature>
<comment type="caution">
    <text evidence="2">The sequence shown here is derived from an EMBL/GenBank/DDBJ whole genome shotgun (WGS) entry which is preliminary data.</text>
</comment>
<evidence type="ECO:0000256" key="1">
    <source>
        <dbReference type="SAM" id="MobiDB-lite"/>
    </source>
</evidence>
<feature type="region of interest" description="Disordered" evidence="1">
    <location>
        <begin position="1"/>
        <end position="40"/>
    </location>
</feature>